<evidence type="ECO:0000259" key="1">
    <source>
        <dbReference type="PROSITE" id="PS51464"/>
    </source>
</evidence>
<keyword evidence="2" id="KW-0413">Isomerase</keyword>
<keyword evidence="3" id="KW-1185">Reference proteome</keyword>
<dbReference type="EMBL" id="JBIACJ010000018">
    <property type="protein sequence ID" value="MFE8698645.1"/>
    <property type="molecule type" value="Genomic_DNA"/>
</dbReference>
<dbReference type="NCBIfam" id="NF002805">
    <property type="entry name" value="PRK02947.1"/>
    <property type="match status" value="1"/>
</dbReference>
<dbReference type="PROSITE" id="PS51464">
    <property type="entry name" value="SIS"/>
    <property type="match status" value="1"/>
</dbReference>
<dbReference type="PANTHER" id="PTHR30390:SF7">
    <property type="entry name" value="PHOSPHOHEPTOSE ISOMERASE"/>
    <property type="match status" value="1"/>
</dbReference>
<name>A0ABW6K5R6_9BACI</name>
<evidence type="ECO:0000313" key="3">
    <source>
        <dbReference type="Proteomes" id="UP001601058"/>
    </source>
</evidence>
<gene>
    <name evidence="2" type="ORF">ACFYKT_20340</name>
</gene>
<proteinExistence type="predicted"/>
<feature type="domain" description="SIS" evidence="1">
    <location>
        <begin position="30"/>
        <end position="209"/>
    </location>
</feature>
<dbReference type="GO" id="GO:0016853">
    <property type="term" value="F:isomerase activity"/>
    <property type="evidence" value="ECO:0007669"/>
    <property type="project" value="UniProtKB-KW"/>
</dbReference>
<dbReference type="InterPro" id="IPR035472">
    <property type="entry name" value="RpiR-like_SIS"/>
</dbReference>
<dbReference type="InterPro" id="IPR001347">
    <property type="entry name" value="SIS_dom"/>
</dbReference>
<dbReference type="Proteomes" id="UP001601058">
    <property type="component" value="Unassembled WGS sequence"/>
</dbReference>
<organism evidence="2 3">
    <name type="scientific">Cytobacillus mangrovibacter</name>
    <dbReference type="NCBI Taxonomy" id="3299024"/>
    <lineage>
        <taxon>Bacteria</taxon>
        <taxon>Bacillati</taxon>
        <taxon>Bacillota</taxon>
        <taxon>Bacilli</taxon>
        <taxon>Bacillales</taxon>
        <taxon>Bacillaceae</taxon>
        <taxon>Cytobacillus</taxon>
    </lineage>
</organism>
<dbReference type="PANTHER" id="PTHR30390">
    <property type="entry name" value="SEDOHEPTULOSE 7-PHOSPHATE ISOMERASE / DNAA INITIATOR-ASSOCIATING FACTOR FOR REPLICATION INITIATION"/>
    <property type="match status" value="1"/>
</dbReference>
<accession>A0ABW6K5R6</accession>
<dbReference type="RefSeq" id="WP_389223367.1">
    <property type="nucleotide sequence ID" value="NZ_JBIACJ010000018.1"/>
</dbReference>
<dbReference type="SUPFAM" id="SSF53697">
    <property type="entry name" value="SIS domain"/>
    <property type="match status" value="1"/>
</dbReference>
<protein>
    <submittedName>
        <fullName evidence="2">Sugar isomerase domain-containing protein</fullName>
    </submittedName>
</protein>
<dbReference type="InterPro" id="IPR050099">
    <property type="entry name" value="SIS_GmhA/DiaA_subfam"/>
</dbReference>
<dbReference type="Pfam" id="PF13580">
    <property type="entry name" value="SIS_2"/>
    <property type="match status" value="1"/>
</dbReference>
<dbReference type="Gene3D" id="3.40.50.10490">
    <property type="entry name" value="Glucose-6-phosphate isomerase like protein, domain 1"/>
    <property type="match status" value="1"/>
</dbReference>
<dbReference type="CDD" id="cd05013">
    <property type="entry name" value="SIS_RpiR"/>
    <property type="match status" value="1"/>
</dbReference>
<evidence type="ECO:0000313" key="2">
    <source>
        <dbReference type="EMBL" id="MFE8698645.1"/>
    </source>
</evidence>
<reference evidence="2 3" key="1">
    <citation type="submission" date="2024-08" db="EMBL/GenBank/DDBJ databases">
        <title>Two novel Cytobacillus novel species.</title>
        <authorList>
            <person name="Liu G."/>
        </authorList>
    </citation>
    <scope>NUCLEOTIDE SEQUENCE [LARGE SCALE GENOMIC DNA]</scope>
    <source>
        <strain evidence="2 3">FJAT-53684</strain>
    </source>
</reference>
<dbReference type="InterPro" id="IPR046348">
    <property type="entry name" value="SIS_dom_sf"/>
</dbReference>
<comment type="caution">
    <text evidence="2">The sequence shown here is derived from an EMBL/GenBank/DDBJ whole genome shotgun (WGS) entry which is preliminary data.</text>
</comment>
<sequence>MQSYFAGIQHLLSIVSEQEQRQIERASAIIVESFHNGGILQLFGCGHSHLLAQDAYYRAGGLVPVRPITIESLMLHSGALASSKNEKDPAFIEKNLENFEFKKNDVLIVISTSGCNPVPIDVAQLGKKAGITVLSLQSLKYKEQLTRHESGQRLEDVVDLVLNTHIPVGDGILSRQGIQYGPASTVVGSAILHALFSQVIEKLEMDRLPVFQSANVSSDQSANMALIEKYKSRIDFE</sequence>